<evidence type="ECO:0000313" key="1">
    <source>
        <dbReference type="EMBL" id="GAI97988.1"/>
    </source>
</evidence>
<organism evidence="1">
    <name type="scientific">marine sediment metagenome</name>
    <dbReference type="NCBI Taxonomy" id="412755"/>
    <lineage>
        <taxon>unclassified sequences</taxon>
        <taxon>metagenomes</taxon>
        <taxon>ecological metagenomes</taxon>
    </lineage>
</organism>
<accession>X1SYJ9</accession>
<protein>
    <submittedName>
        <fullName evidence="1">Uncharacterized protein</fullName>
    </submittedName>
</protein>
<dbReference type="AlphaFoldDB" id="X1SYJ9"/>
<dbReference type="EMBL" id="BARW01022311">
    <property type="protein sequence ID" value="GAI97988.1"/>
    <property type="molecule type" value="Genomic_DNA"/>
</dbReference>
<gene>
    <name evidence="1" type="ORF">S12H4_37274</name>
</gene>
<proteinExistence type="predicted"/>
<reference evidence="1" key="1">
    <citation type="journal article" date="2014" name="Front. Microbiol.">
        <title>High frequency of phylogenetically diverse reductive dehalogenase-homologous genes in deep subseafloor sedimentary metagenomes.</title>
        <authorList>
            <person name="Kawai M."/>
            <person name="Futagami T."/>
            <person name="Toyoda A."/>
            <person name="Takaki Y."/>
            <person name="Nishi S."/>
            <person name="Hori S."/>
            <person name="Arai W."/>
            <person name="Tsubouchi T."/>
            <person name="Morono Y."/>
            <person name="Uchiyama I."/>
            <person name="Ito T."/>
            <person name="Fujiyama A."/>
            <person name="Inagaki F."/>
            <person name="Takami H."/>
        </authorList>
    </citation>
    <scope>NUCLEOTIDE SEQUENCE</scope>
    <source>
        <strain evidence="1">Expedition CK06-06</strain>
    </source>
</reference>
<sequence length="48" mass="5393">MKHVSTSAGGFELYVDAFNKAAFGGCGFRLIHDRLARFALKLAWSLYR</sequence>
<comment type="caution">
    <text evidence="1">The sequence shown here is derived from an EMBL/GenBank/DDBJ whole genome shotgun (WGS) entry which is preliminary data.</text>
</comment>
<name>X1SYJ9_9ZZZZ</name>